<dbReference type="InterPro" id="IPR020583">
    <property type="entry name" value="Inositol_monoP_metal-BS"/>
</dbReference>
<keyword evidence="7" id="KW-0460">Magnesium</keyword>
<dbReference type="GO" id="GO:0008934">
    <property type="term" value="F:inositol monophosphate 1-phosphatase activity"/>
    <property type="evidence" value="ECO:0007669"/>
    <property type="project" value="InterPro"/>
</dbReference>
<dbReference type="InterPro" id="IPR020550">
    <property type="entry name" value="Inositol_monophosphatase_CS"/>
</dbReference>
<reference evidence="10" key="1">
    <citation type="submission" date="2020-05" db="EMBL/GenBank/DDBJ databases">
        <authorList>
            <person name="Chiriac C."/>
            <person name="Salcher M."/>
            <person name="Ghai R."/>
            <person name="Kavagutti S V."/>
        </authorList>
    </citation>
    <scope>NUCLEOTIDE SEQUENCE</scope>
</reference>
<accession>A0A6J6K9L7</accession>
<dbReference type="CDD" id="cd01639">
    <property type="entry name" value="IMPase"/>
    <property type="match status" value="1"/>
</dbReference>
<dbReference type="GO" id="GO:0006020">
    <property type="term" value="P:inositol metabolic process"/>
    <property type="evidence" value="ECO:0007669"/>
    <property type="project" value="TreeGrafter"/>
</dbReference>
<gene>
    <name evidence="8" type="ORF">UFOPK2046_00006</name>
    <name evidence="9" type="ORF">UFOPK2157_00284</name>
    <name evidence="10" type="ORF">UFOPK2228_00189</name>
    <name evidence="11" type="ORF">UFOPK2245_00219</name>
</gene>
<dbReference type="EC" id="3.1.3.25" evidence="4"/>
<dbReference type="PANTHER" id="PTHR20854">
    <property type="entry name" value="INOSITOL MONOPHOSPHATASE"/>
    <property type="match status" value="1"/>
</dbReference>
<evidence type="ECO:0000313" key="11">
    <source>
        <dbReference type="EMBL" id="CAB4646711.1"/>
    </source>
</evidence>
<evidence type="ECO:0000313" key="9">
    <source>
        <dbReference type="EMBL" id="CAB4636997.1"/>
    </source>
</evidence>
<keyword evidence="6" id="KW-0378">Hydrolase</keyword>
<evidence type="ECO:0000256" key="5">
    <source>
        <dbReference type="ARBA" id="ARBA00022723"/>
    </source>
</evidence>
<dbReference type="InterPro" id="IPR000760">
    <property type="entry name" value="Inositol_monophosphatase-like"/>
</dbReference>
<evidence type="ECO:0000313" key="10">
    <source>
        <dbReference type="EMBL" id="CAB4645093.1"/>
    </source>
</evidence>
<comment type="cofactor">
    <cofactor evidence="2">
        <name>Mg(2+)</name>
        <dbReference type="ChEBI" id="CHEBI:18420"/>
    </cofactor>
</comment>
<dbReference type="EMBL" id="CAEZVW010000005">
    <property type="protein sequence ID" value="CAB4636997.1"/>
    <property type="molecule type" value="Genomic_DNA"/>
</dbReference>
<evidence type="ECO:0000256" key="1">
    <source>
        <dbReference type="ARBA" id="ARBA00001033"/>
    </source>
</evidence>
<evidence type="ECO:0000313" key="8">
    <source>
        <dbReference type="EMBL" id="CAB4624949.1"/>
    </source>
</evidence>
<dbReference type="PROSITE" id="PS00629">
    <property type="entry name" value="IMP_1"/>
    <property type="match status" value="1"/>
</dbReference>
<evidence type="ECO:0000256" key="7">
    <source>
        <dbReference type="ARBA" id="ARBA00022842"/>
    </source>
</evidence>
<sequence length="266" mass="28622">MGFSLDRGYTQTMTDSKTLLDLALTIARDAGNLLMDRPASWDLTSKSTAIDIATQMDLASEKLIVQAILKARPDDGIIGEEGASRDSKSGVTWVIDPVDGTVNYFYGLPGWSVSIAAKDENGTLVGVVHSPTVNSTWHASRGNGAFLNNVKIACNDPVELNRALISSGFAYDVTNRIEQLKIINVLIPKIRDLRRIGSAAADICHVATGLVDGYFETGLFEWDLAAAQLIAQEAGAIVSTRRWHGLDLTVAAGPHLYGQLNAQIPE</sequence>
<evidence type="ECO:0000256" key="3">
    <source>
        <dbReference type="ARBA" id="ARBA00009759"/>
    </source>
</evidence>
<organism evidence="10">
    <name type="scientific">freshwater metagenome</name>
    <dbReference type="NCBI Taxonomy" id="449393"/>
    <lineage>
        <taxon>unclassified sequences</taxon>
        <taxon>metagenomes</taxon>
        <taxon>ecological metagenomes</taxon>
    </lineage>
</organism>
<dbReference type="GO" id="GO:0046872">
    <property type="term" value="F:metal ion binding"/>
    <property type="evidence" value="ECO:0007669"/>
    <property type="project" value="UniProtKB-KW"/>
</dbReference>
<dbReference type="PRINTS" id="PR00377">
    <property type="entry name" value="IMPHPHTASES"/>
</dbReference>
<dbReference type="AlphaFoldDB" id="A0A6J6K9L7"/>
<keyword evidence="5" id="KW-0479">Metal-binding</keyword>
<dbReference type="InterPro" id="IPR033942">
    <property type="entry name" value="IMPase"/>
</dbReference>
<dbReference type="FunFam" id="3.30.540.10:FF:000003">
    <property type="entry name" value="Inositol-1-monophosphatase"/>
    <property type="match status" value="1"/>
</dbReference>
<name>A0A6J6K9L7_9ZZZZ</name>
<dbReference type="EMBL" id="CAEZWF010000002">
    <property type="protein sequence ID" value="CAB4645093.1"/>
    <property type="molecule type" value="Genomic_DNA"/>
</dbReference>
<evidence type="ECO:0000256" key="4">
    <source>
        <dbReference type="ARBA" id="ARBA00013106"/>
    </source>
</evidence>
<evidence type="ECO:0000256" key="2">
    <source>
        <dbReference type="ARBA" id="ARBA00001946"/>
    </source>
</evidence>
<proteinExistence type="inferred from homology"/>
<dbReference type="PROSITE" id="PS00630">
    <property type="entry name" value="IMP_2"/>
    <property type="match status" value="1"/>
</dbReference>
<dbReference type="SUPFAM" id="SSF56655">
    <property type="entry name" value="Carbohydrate phosphatase"/>
    <property type="match status" value="1"/>
</dbReference>
<dbReference type="GO" id="GO:0046854">
    <property type="term" value="P:phosphatidylinositol phosphate biosynthetic process"/>
    <property type="evidence" value="ECO:0007669"/>
    <property type="project" value="InterPro"/>
</dbReference>
<dbReference type="EMBL" id="CAEZWK010000002">
    <property type="protein sequence ID" value="CAB4646711.1"/>
    <property type="molecule type" value="Genomic_DNA"/>
</dbReference>
<evidence type="ECO:0000256" key="6">
    <source>
        <dbReference type="ARBA" id="ARBA00022801"/>
    </source>
</evidence>
<protein>
    <recommendedName>
        <fullName evidence="4">inositol-phosphate phosphatase</fullName>
        <ecNumber evidence="4">3.1.3.25</ecNumber>
    </recommendedName>
</protein>
<comment type="similarity">
    <text evidence="3">Belongs to the inositol monophosphatase superfamily.</text>
</comment>
<dbReference type="GO" id="GO:0007165">
    <property type="term" value="P:signal transduction"/>
    <property type="evidence" value="ECO:0007669"/>
    <property type="project" value="TreeGrafter"/>
</dbReference>
<dbReference type="Gene3D" id="3.30.540.10">
    <property type="entry name" value="Fructose-1,6-Bisphosphatase, subunit A, domain 1"/>
    <property type="match status" value="1"/>
</dbReference>
<dbReference type="EMBL" id="CAEZVP010000001">
    <property type="protein sequence ID" value="CAB4624949.1"/>
    <property type="molecule type" value="Genomic_DNA"/>
</dbReference>
<comment type="catalytic activity">
    <reaction evidence="1">
        <text>a myo-inositol phosphate + H2O = myo-inositol + phosphate</text>
        <dbReference type="Rhea" id="RHEA:24056"/>
        <dbReference type="ChEBI" id="CHEBI:15377"/>
        <dbReference type="ChEBI" id="CHEBI:17268"/>
        <dbReference type="ChEBI" id="CHEBI:43474"/>
        <dbReference type="ChEBI" id="CHEBI:84139"/>
        <dbReference type="EC" id="3.1.3.25"/>
    </reaction>
</comment>
<dbReference type="Pfam" id="PF00459">
    <property type="entry name" value="Inositol_P"/>
    <property type="match status" value="1"/>
</dbReference>
<dbReference type="PANTHER" id="PTHR20854:SF4">
    <property type="entry name" value="INOSITOL-1-MONOPHOSPHATASE-RELATED"/>
    <property type="match status" value="1"/>
</dbReference>
<dbReference type="Gene3D" id="3.40.190.80">
    <property type="match status" value="1"/>
</dbReference>